<dbReference type="InParanoid" id="A0A0D0B4J9"/>
<protein>
    <submittedName>
        <fullName evidence="1">Uncharacterized protein</fullName>
    </submittedName>
</protein>
<evidence type="ECO:0000313" key="1">
    <source>
        <dbReference type="EMBL" id="KIK48976.1"/>
    </source>
</evidence>
<evidence type="ECO:0000313" key="2">
    <source>
        <dbReference type="Proteomes" id="UP000054485"/>
    </source>
</evidence>
<gene>
    <name evidence="1" type="ORF">CY34DRAFT_70579</name>
</gene>
<dbReference type="Proteomes" id="UP000054485">
    <property type="component" value="Unassembled WGS sequence"/>
</dbReference>
<reference evidence="2" key="2">
    <citation type="submission" date="2015-01" db="EMBL/GenBank/DDBJ databases">
        <title>Evolutionary Origins and Diversification of the Mycorrhizal Mutualists.</title>
        <authorList>
            <consortium name="DOE Joint Genome Institute"/>
            <consortium name="Mycorrhizal Genomics Consortium"/>
            <person name="Kohler A."/>
            <person name="Kuo A."/>
            <person name="Nagy L.G."/>
            <person name="Floudas D."/>
            <person name="Copeland A."/>
            <person name="Barry K.W."/>
            <person name="Cichocki N."/>
            <person name="Veneault-Fourrey C."/>
            <person name="LaButti K."/>
            <person name="Lindquist E.A."/>
            <person name="Lipzen A."/>
            <person name="Lundell T."/>
            <person name="Morin E."/>
            <person name="Murat C."/>
            <person name="Riley R."/>
            <person name="Ohm R."/>
            <person name="Sun H."/>
            <person name="Tunlid A."/>
            <person name="Henrissat B."/>
            <person name="Grigoriev I.V."/>
            <person name="Hibbett D.S."/>
            <person name="Martin F."/>
        </authorList>
    </citation>
    <scope>NUCLEOTIDE SEQUENCE [LARGE SCALE GENOMIC DNA]</scope>
    <source>
        <strain evidence="2">UH-Slu-Lm8-n1</strain>
    </source>
</reference>
<proteinExistence type="predicted"/>
<dbReference type="AlphaFoldDB" id="A0A0D0B4J9"/>
<accession>A0A0D0B4J9</accession>
<sequence length="76" mass="8539">CVLDGLMKNGNGRSLPNFAAKEYGPTYSSALKSLENIVKHPYHGPKLIEQLQSWAEAGWQGYALFYHESCMLTVFM</sequence>
<dbReference type="HOGENOM" id="CLU_2661422_0_0_1"/>
<name>A0A0D0B4J9_9AGAM</name>
<keyword evidence="2" id="KW-1185">Reference proteome</keyword>
<dbReference type="STRING" id="930992.A0A0D0B4J9"/>
<dbReference type="EMBL" id="KN835134">
    <property type="protein sequence ID" value="KIK48976.1"/>
    <property type="molecule type" value="Genomic_DNA"/>
</dbReference>
<dbReference type="OrthoDB" id="2668373at2759"/>
<feature type="non-terminal residue" evidence="1">
    <location>
        <position position="1"/>
    </location>
</feature>
<reference evidence="1 2" key="1">
    <citation type="submission" date="2014-04" db="EMBL/GenBank/DDBJ databases">
        <authorList>
            <consortium name="DOE Joint Genome Institute"/>
            <person name="Kuo A."/>
            <person name="Ruytinx J."/>
            <person name="Rineau F."/>
            <person name="Colpaert J."/>
            <person name="Kohler A."/>
            <person name="Nagy L.G."/>
            <person name="Floudas D."/>
            <person name="Copeland A."/>
            <person name="Barry K.W."/>
            <person name="Cichocki N."/>
            <person name="Veneault-Fourrey C."/>
            <person name="LaButti K."/>
            <person name="Lindquist E.A."/>
            <person name="Lipzen A."/>
            <person name="Lundell T."/>
            <person name="Morin E."/>
            <person name="Murat C."/>
            <person name="Sun H."/>
            <person name="Tunlid A."/>
            <person name="Henrissat B."/>
            <person name="Grigoriev I.V."/>
            <person name="Hibbett D.S."/>
            <person name="Martin F."/>
            <person name="Nordberg H.P."/>
            <person name="Cantor M.N."/>
            <person name="Hua S.X."/>
        </authorList>
    </citation>
    <scope>NUCLEOTIDE SEQUENCE [LARGE SCALE GENOMIC DNA]</scope>
    <source>
        <strain evidence="1 2">UH-Slu-Lm8-n1</strain>
    </source>
</reference>
<organism evidence="1 2">
    <name type="scientific">Suillus luteus UH-Slu-Lm8-n1</name>
    <dbReference type="NCBI Taxonomy" id="930992"/>
    <lineage>
        <taxon>Eukaryota</taxon>
        <taxon>Fungi</taxon>
        <taxon>Dikarya</taxon>
        <taxon>Basidiomycota</taxon>
        <taxon>Agaricomycotina</taxon>
        <taxon>Agaricomycetes</taxon>
        <taxon>Agaricomycetidae</taxon>
        <taxon>Boletales</taxon>
        <taxon>Suillineae</taxon>
        <taxon>Suillaceae</taxon>
        <taxon>Suillus</taxon>
    </lineage>
</organism>